<sequence>MHTTVKKIIVSMMCVAVLMVGLATPQKSYAIPVIDGPLNALTAIGSAANSMNWVTQVAQWAKTELWNTLRDQVVKAIVNEINKQTVAWIQGNGKPKFVSDWGGLLKDAAMEGVNQTISQTQLANLCTPFALQLKIAMIPEEQPVSQQASCTISDIVANVEDFYENFENGGWLAYGASIKPENNLYMQLVMFDDDMKTRSTVSAEKKKQEAGAGSGFLSVSKCIEDNSQEMYDYCVANNYFDTGDPNYCYDYATEAATCTKEQVQTPGDAVAGAVKNMIGSDNIYVSGVQSIISAAINAGINRMMSEGLALMTGNENPQNGFNPSTQLAPEIDALTNDDKKDLTDQVKPFKDQWSALVAQKRLSVTYSEQITANLSAIKGIQEAGVLCPPQVTENEIAEVTARGGLLTTELADLQAKLDEAQGAISRVEGANMLNTREAILATNAVKDFMDKYARGALITDPTTAYPQQLQDAKDQSVAWKGELDLVLTRLQTCRTVQGAGTPATP</sequence>
<name>A0A0G1U6Q5_9BACT</name>
<evidence type="ECO:0000313" key="3">
    <source>
        <dbReference type="Proteomes" id="UP000033882"/>
    </source>
</evidence>
<feature type="signal peptide" evidence="1">
    <location>
        <begin position="1"/>
        <end position="30"/>
    </location>
</feature>
<organism evidence="2 3">
    <name type="scientific">Candidatus Wolfebacteria bacterium GW2011_GWA2_47_9b</name>
    <dbReference type="NCBI Taxonomy" id="1619005"/>
    <lineage>
        <taxon>Bacteria</taxon>
        <taxon>Candidatus Wolfeibacteriota</taxon>
    </lineage>
</organism>
<keyword evidence="1" id="KW-0732">Signal</keyword>
<reference evidence="2 3" key="1">
    <citation type="journal article" date="2015" name="Nature">
        <title>rRNA introns, odd ribosomes, and small enigmatic genomes across a large radiation of phyla.</title>
        <authorList>
            <person name="Brown C.T."/>
            <person name="Hug L.A."/>
            <person name="Thomas B.C."/>
            <person name="Sharon I."/>
            <person name="Castelle C.J."/>
            <person name="Singh A."/>
            <person name="Wilkins M.J."/>
            <person name="Williams K.H."/>
            <person name="Banfield J.F."/>
        </authorList>
    </citation>
    <scope>NUCLEOTIDE SEQUENCE [LARGE SCALE GENOMIC DNA]</scope>
</reference>
<comment type="caution">
    <text evidence="2">The sequence shown here is derived from an EMBL/GenBank/DDBJ whole genome shotgun (WGS) entry which is preliminary data.</text>
</comment>
<dbReference type="AlphaFoldDB" id="A0A0G1U6Q5"/>
<evidence type="ECO:0000313" key="2">
    <source>
        <dbReference type="EMBL" id="KKU89762.1"/>
    </source>
</evidence>
<dbReference type="Proteomes" id="UP000033882">
    <property type="component" value="Unassembled WGS sequence"/>
</dbReference>
<dbReference type="EMBL" id="LCPB01000009">
    <property type="protein sequence ID" value="KKU89762.1"/>
    <property type="molecule type" value="Genomic_DNA"/>
</dbReference>
<gene>
    <name evidence="2" type="ORF">UY19_C0009G0011</name>
</gene>
<feature type="chain" id="PRO_5002540037" evidence="1">
    <location>
        <begin position="31"/>
        <end position="505"/>
    </location>
</feature>
<accession>A0A0G1U6Q5</accession>
<proteinExistence type="predicted"/>
<evidence type="ECO:0000256" key="1">
    <source>
        <dbReference type="SAM" id="SignalP"/>
    </source>
</evidence>
<protein>
    <submittedName>
        <fullName evidence="2">Uncharacterized protein</fullName>
    </submittedName>
</protein>